<comment type="caution">
    <text evidence="3">The sequence shown here is derived from an EMBL/GenBank/DDBJ whole genome shotgun (WGS) entry which is preliminary data.</text>
</comment>
<reference evidence="3 4" key="1">
    <citation type="submission" date="2023-03" db="EMBL/GenBank/DDBJ databases">
        <title>Genome sequence of Lichtheimia ornata CBS 291.66.</title>
        <authorList>
            <person name="Mohabir J.T."/>
            <person name="Shea T.P."/>
            <person name="Kurbessoian T."/>
            <person name="Berby B."/>
            <person name="Fontaine J."/>
            <person name="Livny J."/>
            <person name="Gnirke A."/>
            <person name="Stajich J.E."/>
            <person name="Cuomo C.A."/>
        </authorList>
    </citation>
    <scope>NUCLEOTIDE SEQUENCE [LARGE SCALE GENOMIC DNA]</scope>
    <source>
        <strain evidence="3">CBS 291.66</strain>
    </source>
</reference>
<evidence type="ECO:0000313" key="3">
    <source>
        <dbReference type="EMBL" id="KAJ8660623.1"/>
    </source>
</evidence>
<feature type="region of interest" description="Disordered" evidence="1">
    <location>
        <begin position="1091"/>
        <end position="1148"/>
    </location>
</feature>
<feature type="domain" description="HTH APSES-type" evidence="2">
    <location>
        <begin position="883"/>
        <end position="993"/>
    </location>
</feature>
<accession>A0AAD7Y159</accession>
<feature type="compositionally biased region" description="Low complexity" evidence="1">
    <location>
        <begin position="1291"/>
        <end position="1332"/>
    </location>
</feature>
<feature type="compositionally biased region" description="Low complexity" evidence="1">
    <location>
        <begin position="859"/>
        <end position="877"/>
    </location>
</feature>
<feature type="compositionally biased region" description="Low complexity" evidence="1">
    <location>
        <begin position="543"/>
        <end position="558"/>
    </location>
</feature>
<feature type="region of interest" description="Disordered" evidence="1">
    <location>
        <begin position="116"/>
        <end position="283"/>
    </location>
</feature>
<dbReference type="InterPro" id="IPR057511">
    <property type="entry name" value="WH_GDS1"/>
</dbReference>
<evidence type="ECO:0000259" key="2">
    <source>
        <dbReference type="PROSITE" id="PS51299"/>
    </source>
</evidence>
<feature type="domain" description="HTH APSES-type" evidence="2">
    <location>
        <begin position="592"/>
        <end position="713"/>
    </location>
</feature>
<dbReference type="GeneID" id="83211084"/>
<feature type="compositionally biased region" description="Low complexity" evidence="1">
    <location>
        <begin position="215"/>
        <end position="246"/>
    </location>
</feature>
<dbReference type="InterPro" id="IPR003163">
    <property type="entry name" value="Tscrpt_reg_HTH_APSES-type"/>
</dbReference>
<feature type="compositionally biased region" description="Basic residues" evidence="1">
    <location>
        <begin position="198"/>
        <end position="214"/>
    </location>
</feature>
<feature type="compositionally biased region" description="Low complexity" evidence="1">
    <location>
        <begin position="397"/>
        <end position="410"/>
    </location>
</feature>
<feature type="region of interest" description="Disordered" evidence="1">
    <location>
        <begin position="322"/>
        <end position="345"/>
    </location>
</feature>
<feature type="compositionally biased region" description="Basic residues" evidence="1">
    <location>
        <begin position="1094"/>
        <end position="1105"/>
    </location>
</feature>
<feature type="compositionally biased region" description="Acidic residues" evidence="1">
    <location>
        <begin position="1335"/>
        <end position="1347"/>
    </location>
</feature>
<feature type="compositionally biased region" description="Low complexity" evidence="1">
    <location>
        <begin position="126"/>
        <end position="135"/>
    </location>
</feature>
<proteinExistence type="predicted"/>
<keyword evidence="4" id="KW-1185">Reference proteome</keyword>
<feature type="region of interest" description="Disordered" evidence="1">
    <location>
        <begin position="852"/>
        <end position="877"/>
    </location>
</feature>
<evidence type="ECO:0000313" key="4">
    <source>
        <dbReference type="Proteomes" id="UP001234581"/>
    </source>
</evidence>
<feature type="region of interest" description="Disordered" evidence="1">
    <location>
        <begin position="1020"/>
        <end position="1039"/>
    </location>
</feature>
<feature type="compositionally biased region" description="Low complexity" evidence="1">
    <location>
        <begin position="160"/>
        <end position="176"/>
    </location>
</feature>
<feature type="compositionally biased region" description="Basic and acidic residues" evidence="1">
    <location>
        <begin position="1136"/>
        <end position="1145"/>
    </location>
</feature>
<feature type="compositionally biased region" description="Basic residues" evidence="1">
    <location>
        <begin position="1208"/>
        <end position="1217"/>
    </location>
</feature>
<dbReference type="Pfam" id="PF25318">
    <property type="entry name" value="WHD_GDS1"/>
    <property type="match status" value="1"/>
</dbReference>
<dbReference type="Proteomes" id="UP001234581">
    <property type="component" value="Unassembled WGS sequence"/>
</dbReference>
<dbReference type="GO" id="GO:0003677">
    <property type="term" value="F:DNA binding"/>
    <property type="evidence" value="ECO:0007669"/>
    <property type="project" value="InterPro"/>
</dbReference>
<feature type="region of interest" description="Disordered" evidence="1">
    <location>
        <begin position="465"/>
        <end position="565"/>
    </location>
</feature>
<dbReference type="RefSeq" id="XP_058345536.1">
    <property type="nucleotide sequence ID" value="XM_058483738.1"/>
</dbReference>
<feature type="compositionally biased region" description="Polar residues" evidence="1">
    <location>
        <begin position="143"/>
        <end position="159"/>
    </location>
</feature>
<feature type="compositionally biased region" description="Acidic residues" evidence="1">
    <location>
        <begin position="1122"/>
        <end position="1135"/>
    </location>
</feature>
<dbReference type="PROSITE" id="PS51299">
    <property type="entry name" value="HTH_APSES"/>
    <property type="match status" value="2"/>
</dbReference>
<sequence>MSDKRAGSLTDNGSSSHDSKQELPVPIHPDDARDKVFTAIMKALLKLGNKPSSPKELANVIMKYKYATLGGATPFATVSSRISQHFKRAAAHNPPRPPLLAKHYDERHSRKINYSLATEPPSSGNDALLSDTSLSSEDESAMTPASSRPSHHQSPASSITTATTTTTTTTPPTTRSTRNRTRRQRQLEEEEEEEQRQRNNKRMRHHHFEHHHYPHPSMLPLSPVTPSSSSSSSSSGSFSSYSPSSSAAVVDKQKMDLPQTIPPVSPPTLMDLSDEESEAEYSDYHEEMLKGDDMLADVDTSSMRRPSLVSSRRPSIAQVTVSDNYNPRNNSISSSSSSSRRPSFNHNGGDDLWDATNYEHDFSSVFLSDDATASPFNIGAPESISVAELEAYFNGNNGNNNSNSNNNNNNHYHLPASSSSPSSSTTGSSRSTSSRKSFSALMGSKETSLLQRALLASTAAARGMADTASTTSATMDQPEEEFEEQQQPARPRRKSWPEEGATSGASLFSDEDEQVYTTPPSNVDEMKDEPLPAKNEDDDEQQQPRSQQTRRQSTQWPTPKKDDSYNIQKKTLGALECYQLDLIKEDTKVLRFIASTDGATEHVALRTRHAADHAKDRKNSQHFYLGEGYVNATQMRKVARSTLGKGHFDAASESSEGKVVVTLTKGPMDCRGTWVPLSRARELLSEFKLDECQGLVKLLSDDPLDEQENQVPPVTMATDPPPDNQALSCTTDDDPIDDEAFVKFEDDDDKRITDSTNTVTNIDSFVAPNIPALPLKADIKPEPNGSIDLLKALNLQDGSPEHQTSSMPDMTKLLTTYLQSLSSTNNLTVEFKAALSRFPALEALLRKDTTSLGTENDHVNTSTTTTTTTEHVVHTTTPTNPSMYITVVDNIAVCVAVLAPTETVPECRIMRRLDTNYINGTILLTAGGIETESERSMILSFEMDRRRVPKQKSGLYGTWIPLRRAQELAVTHSIQHRLGVFLSDNIEKFFPSPLPITITRRSPSTTTKADNHSSLALQALRNPNKHHPTTTPSPSPLTTSATQIHQLLLSHNSRQLAEYAQKAPLLGTFDDYDDKRKVSVIDSASVASRMALASKRKKKQQRTRKRPEDDGSDVDIVNSGSEADDDDDDDDGGETDTDHDVEEVRRRKKRMRDAAIEAMESGSSMDLEELLRRASSPIMGGNHRNNNHSHNMDPRLISAAAAHEKMRSKVTSARRRPQMQSGGGGGGKIAPSKMKRSATWSGSMSSPPLRVVVPNKRPLQPTKKQNGVTRPSKLRNSSISSDDDNRVVEHAPTTPTTSTAVSSNKNNNNNMTSTTLSTTTTTTTTNEATLTTIKEDEEDEDEEIDIGGSDRDDDLR</sequence>
<dbReference type="EMBL" id="JARTCD010000012">
    <property type="protein sequence ID" value="KAJ8660623.1"/>
    <property type="molecule type" value="Genomic_DNA"/>
</dbReference>
<dbReference type="SUPFAM" id="SSF54616">
    <property type="entry name" value="DNA-binding domain of Mlu1-box binding protein MBP1"/>
    <property type="match status" value="2"/>
</dbReference>
<dbReference type="Gene3D" id="3.10.260.10">
    <property type="entry name" value="Transcription regulator HTH, APSES-type DNA-binding domain"/>
    <property type="match status" value="2"/>
</dbReference>
<feature type="compositionally biased region" description="Basic and acidic residues" evidence="1">
    <location>
        <begin position="524"/>
        <end position="535"/>
    </location>
</feature>
<name>A0AAD7Y159_9FUNG</name>
<evidence type="ECO:0000256" key="1">
    <source>
        <dbReference type="SAM" id="MobiDB-lite"/>
    </source>
</evidence>
<gene>
    <name evidence="3" type="ORF">O0I10_003671</name>
</gene>
<protein>
    <recommendedName>
        <fullName evidence="2">HTH APSES-type domain-containing protein</fullName>
    </recommendedName>
</protein>
<feature type="compositionally biased region" description="Low complexity" evidence="1">
    <location>
        <begin position="417"/>
        <end position="439"/>
    </location>
</feature>
<dbReference type="InterPro" id="IPR036887">
    <property type="entry name" value="HTH_APSES_sf"/>
</dbReference>
<feature type="region of interest" description="Disordered" evidence="1">
    <location>
        <begin position="397"/>
        <end position="440"/>
    </location>
</feature>
<feature type="compositionally biased region" description="Acidic residues" evidence="1">
    <location>
        <begin position="272"/>
        <end position="281"/>
    </location>
</feature>
<feature type="compositionally biased region" description="Low complexity" evidence="1">
    <location>
        <begin position="326"/>
        <end position="342"/>
    </location>
</feature>
<feature type="region of interest" description="Disordered" evidence="1">
    <location>
        <begin position="1204"/>
        <end position="1356"/>
    </location>
</feature>
<feature type="compositionally biased region" description="Low complexity" evidence="1">
    <location>
        <begin position="1029"/>
        <end position="1039"/>
    </location>
</feature>
<organism evidence="3 4">
    <name type="scientific">Lichtheimia ornata</name>
    <dbReference type="NCBI Taxonomy" id="688661"/>
    <lineage>
        <taxon>Eukaryota</taxon>
        <taxon>Fungi</taxon>
        <taxon>Fungi incertae sedis</taxon>
        <taxon>Mucoromycota</taxon>
        <taxon>Mucoromycotina</taxon>
        <taxon>Mucoromycetes</taxon>
        <taxon>Mucorales</taxon>
        <taxon>Lichtheimiaceae</taxon>
        <taxon>Lichtheimia</taxon>
    </lineage>
</organism>
<feature type="region of interest" description="Disordered" evidence="1">
    <location>
        <begin position="1"/>
        <end position="30"/>
    </location>
</feature>
<feature type="compositionally biased region" description="Low complexity" evidence="1">
    <location>
        <begin position="465"/>
        <end position="476"/>
    </location>
</feature>